<feature type="domain" description="Glycoside hydrolase family 49 N-terminal" evidence="2">
    <location>
        <begin position="63"/>
        <end position="144"/>
    </location>
</feature>
<evidence type="ECO:0000313" key="4">
    <source>
        <dbReference type="Proteomes" id="UP001347796"/>
    </source>
</evidence>
<protein>
    <recommendedName>
        <fullName evidence="2">Glycoside hydrolase family 49 N-terminal domain-containing protein</fullName>
    </recommendedName>
</protein>
<evidence type="ECO:0000313" key="3">
    <source>
        <dbReference type="EMBL" id="KAK6172909.1"/>
    </source>
</evidence>
<keyword evidence="1" id="KW-0732">Signal</keyword>
<dbReference type="Proteomes" id="UP001347796">
    <property type="component" value="Unassembled WGS sequence"/>
</dbReference>
<dbReference type="SUPFAM" id="SSF51126">
    <property type="entry name" value="Pectin lyase-like"/>
    <property type="match status" value="1"/>
</dbReference>
<reference evidence="3 4" key="1">
    <citation type="submission" date="2024-01" db="EMBL/GenBank/DDBJ databases">
        <title>The genome of the rayed Mediterranean limpet Patella caerulea (Linnaeus, 1758).</title>
        <authorList>
            <person name="Anh-Thu Weber A."/>
            <person name="Halstead-Nussloch G."/>
        </authorList>
    </citation>
    <scope>NUCLEOTIDE SEQUENCE [LARGE SCALE GENOMIC DNA]</scope>
    <source>
        <strain evidence="3">AATW-2023a</strain>
        <tissue evidence="3">Whole specimen</tissue>
    </source>
</reference>
<dbReference type="InterPro" id="IPR011050">
    <property type="entry name" value="Pectin_lyase_fold/virulence"/>
</dbReference>
<organism evidence="3 4">
    <name type="scientific">Patella caerulea</name>
    <name type="common">Rayed Mediterranean limpet</name>
    <dbReference type="NCBI Taxonomy" id="87958"/>
    <lineage>
        <taxon>Eukaryota</taxon>
        <taxon>Metazoa</taxon>
        <taxon>Spiralia</taxon>
        <taxon>Lophotrochozoa</taxon>
        <taxon>Mollusca</taxon>
        <taxon>Gastropoda</taxon>
        <taxon>Patellogastropoda</taxon>
        <taxon>Patelloidea</taxon>
        <taxon>Patellidae</taxon>
        <taxon>Patella</taxon>
    </lineage>
</organism>
<dbReference type="InterPro" id="IPR023226">
    <property type="entry name" value="Glyco_hydro_49_N_dom"/>
</dbReference>
<sequence length="480" mass="53595">MVTKTILALLIPILVGQASGNLNIYPAPEGIHASDKFQVYLSQGGQPQSSFTYITTSDKRAKETPTAKAKRGRSVSWTSFSFSGGAVTVEIHTPQDFHNCIVRPQHYGYKCQRTGNKTAYVTVSSTSRMMSVEFDYDYGSSSEDIKDKMLIFADPPESNVPNEHDSSVLFYKAGVQKLNGQVHLNNSIKTIYLAPAAWVEGGFLTTANHGVTFRGRGILSARSYKWKDDQFTTTATLDVDKGGNHVIEGIVIVDPHHFFFRGRSSCNIIRNVKMIAPWAHNSDGVVLGRYGLVEDTFIWANDDSLKVYADNLVVRRCVVWQAQNGAVFQFGWSAKRYVQNVRISDVDVIHTDWCTFKKSKCHLSTNNAVLDLGGREVTSFKVNDIVISNIRIESSCPRLVYFKMDPASTGSVTNMHFNNWFVESQTAHEILHNEIQGAFNASLSDWTFTNLKIAGECISSPCQADFRLGHHTENINFRCD</sequence>
<dbReference type="InterPro" id="IPR035953">
    <property type="entry name" value="Dextranase_N-ter"/>
</dbReference>
<keyword evidence="4" id="KW-1185">Reference proteome</keyword>
<comment type="caution">
    <text evidence="3">The sequence shown here is derived from an EMBL/GenBank/DDBJ whole genome shotgun (WGS) entry which is preliminary data.</text>
</comment>
<proteinExistence type="predicted"/>
<name>A0AAN8JE87_PATCE</name>
<evidence type="ECO:0000256" key="1">
    <source>
        <dbReference type="SAM" id="SignalP"/>
    </source>
</evidence>
<dbReference type="Gene3D" id="2.160.20.10">
    <property type="entry name" value="Single-stranded right-handed beta-helix, Pectin lyase-like"/>
    <property type="match status" value="1"/>
</dbReference>
<accession>A0AAN8JE87</accession>
<dbReference type="AlphaFoldDB" id="A0AAN8JE87"/>
<evidence type="ECO:0000259" key="2">
    <source>
        <dbReference type="Pfam" id="PF17433"/>
    </source>
</evidence>
<gene>
    <name evidence="3" type="ORF">SNE40_016476</name>
</gene>
<dbReference type="GO" id="GO:0004553">
    <property type="term" value="F:hydrolase activity, hydrolyzing O-glycosyl compounds"/>
    <property type="evidence" value="ECO:0007669"/>
    <property type="project" value="InterPro"/>
</dbReference>
<dbReference type="InterPro" id="IPR012334">
    <property type="entry name" value="Pectin_lyas_fold"/>
</dbReference>
<dbReference type="SUPFAM" id="SSF101596">
    <property type="entry name" value="Dextranase, N-terminal domain"/>
    <property type="match status" value="1"/>
</dbReference>
<dbReference type="Pfam" id="PF17433">
    <property type="entry name" value="Glyco_hydro_49N"/>
    <property type="match status" value="1"/>
</dbReference>
<feature type="chain" id="PRO_5042925776" description="Glycoside hydrolase family 49 N-terminal domain-containing protein" evidence="1">
    <location>
        <begin position="21"/>
        <end position="480"/>
    </location>
</feature>
<feature type="signal peptide" evidence="1">
    <location>
        <begin position="1"/>
        <end position="20"/>
    </location>
</feature>
<dbReference type="EMBL" id="JAZGQO010000011">
    <property type="protein sequence ID" value="KAK6172909.1"/>
    <property type="molecule type" value="Genomic_DNA"/>
</dbReference>